<sequence length="105" mass="11886">MDHTARIPVSDQGVYRSSKISFEKRYSQSPPFQSKVLLFFTLSSYLSEGNEFIYALSLRPIEKVACGALKGPLCTILNTADFCPDRGDFLLFIRTPLEFTCRPLL</sequence>
<proteinExistence type="predicted"/>
<organism evidence="1">
    <name type="scientific">Cacopsylla melanoneura</name>
    <dbReference type="NCBI Taxonomy" id="428564"/>
    <lineage>
        <taxon>Eukaryota</taxon>
        <taxon>Metazoa</taxon>
        <taxon>Ecdysozoa</taxon>
        <taxon>Arthropoda</taxon>
        <taxon>Hexapoda</taxon>
        <taxon>Insecta</taxon>
        <taxon>Pterygota</taxon>
        <taxon>Neoptera</taxon>
        <taxon>Paraneoptera</taxon>
        <taxon>Hemiptera</taxon>
        <taxon>Sternorrhyncha</taxon>
        <taxon>Psylloidea</taxon>
        <taxon>Psyllidae</taxon>
        <taxon>Psyllinae</taxon>
        <taxon>Cacopsylla</taxon>
    </lineage>
</organism>
<reference evidence="1" key="1">
    <citation type="submission" date="2021-05" db="EMBL/GenBank/DDBJ databases">
        <authorList>
            <person name="Alioto T."/>
            <person name="Alioto T."/>
            <person name="Gomez Garrido J."/>
        </authorList>
    </citation>
    <scope>NUCLEOTIDE SEQUENCE</scope>
</reference>
<protein>
    <submittedName>
        <fullName evidence="1">Uncharacterized protein</fullName>
    </submittedName>
</protein>
<evidence type="ECO:0000313" key="1">
    <source>
        <dbReference type="EMBL" id="CAG6770047.1"/>
    </source>
</evidence>
<dbReference type="EMBL" id="HBUF01580437">
    <property type="protein sequence ID" value="CAG6770047.1"/>
    <property type="molecule type" value="Transcribed_RNA"/>
</dbReference>
<dbReference type="AlphaFoldDB" id="A0A8D9ASV4"/>
<accession>A0A8D9ASV4</accession>
<name>A0A8D9ASV4_9HEMI</name>